<evidence type="ECO:0000313" key="2">
    <source>
        <dbReference type="Proteomes" id="UP001239111"/>
    </source>
</evidence>
<keyword evidence="2" id="KW-1185">Reference proteome</keyword>
<proteinExistence type="predicted"/>
<name>A0ACC2PWG4_9HYME</name>
<gene>
    <name evidence="1" type="ORF">QAD02_023262</name>
</gene>
<protein>
    <submittedName>
        <fullName evidence="1">Uncharacterized protein</fullName>
    </submittedName>
</protein>
<organism evidence="1 2">
    <name type="scientific">Eretmocerus hayati</name>
    <dbReference type="NCBI Taxonomy" id="131215"/>
    <lineage>
        <taxon>Eukaryota</taxon>
        <taxon>Metazoa</taxon>
        <taxon>Ecdysozoa</taxon>
        <taxon>Arthropoda</taxon>
        <taxon>Hexapoda</taxon>
        <taxon>Insecta</taxon>
        <taxon>Pterygota</taxon>
        <taxon>Neoptera</taxon>
        <taxon>Endopterygota</taxon>
        <taxon>Hymenoptera</taxon>
        <taxon>Apocrita</taxon>
        <taxon>Proctotrupomorpha</taxon>
        <taxon>Chalcidoidea</taxon>
        <taxon>Aphelinidae</taxon>
        <taxon>Aphelininae</taxon>
        <taxon>Eretmocerus</taxon>
    </lineage>
</organism>
<sequence length="419" mass="44095">MGKGPGNRGNQQPPPSSSSREHRHGIADVPRSRDGDLLASAASALRRLHFKSIGGGGRGAVPKLIVRGTSTTSETTINTSTDSANTLMTIVTTTDSEQQNDSLDLIDMCGELSPPPDEATAAGRSGAHACATTQIGAKQMNGHLSATTSPTALQNGPSTKSSLTIGPSGTNSPGPPPPTPMVGSHQESRFTFPPSDQRIRPALPDLRDADFFSQAVRGSVDAGQPDSLHISSMLALAAAKNTLKNSSNPITTTMTTTTMSPLTTASSTSTLKSQSQQPSPVNDMNGNVGDRSPSQEKSPRGSVTPTSGKPNINVTTNPLDISLCASQTQNESHPLVSTIHSWVRLFFPFCAIGANGSGCTERTAQATIVVQQPSLSLDTPPATLLLRPADARRREENMRQLLDVTNTFTLQEIHDFEMK</sequence>
<dbReference type="Proteomes" id="UP001239111">
    <property type="component" value="Chromosome 1"/>
</dbReference>
<dbReference type="EMBL" id="CM056741">
    <property type="protein sequence ID" value="KAJ8687468.1"/>
    <property type="molecule type" value="Genomic_DNA"/>
</dbReference>
<accession>A0ACC2PWG4</accession>
<evidence type="ECO:0000313" key="1">
    <source>
        <dbReference type="EMBL" id="KAJ8687468.1"/>
    </source>
</evidence>
<comment type="caution">
    <text evidence="1">The sequence shown here is derived from an EMBL/GenBank/DDBJ whole genome shotgun (WGS) entry which is preliminary data.</text>
</comment>
<reference evidence="1" key="1">
    <citation type="submission" date="2023-04" db="EMBL/GenBank/DDBJ databases">
        <title>A chromosome-level genome assembly of the parasitoid wasp Eretmocerus hayati.</title>
        <authorList>
            <person name="Zhong Y."/>
            <person name="Liu S."/>
            <person name="Liu Y."/>
        </authorList>
    </citation>
    <scope>NUCLEOTIDE SEQUENCE</scope>
    <source>
        <strain evidence="1">ZJU_SS_LIU_2023</strain>
    </source>
</reference>